<reference evidence="1 2" key="1">
    <citation type="journal article" date="2019" name="Int. J. Syst. Evol. Microbiol.">
        <title>The Global Catalogue of Microorganisms (GCM) 10K type strain sequencing project: providing services to taxonomists for standard genome sequencing and annotation.</title>
        <authorList>
            <consortium name="The Broad Institute Genomics Platform"/>
            <consortium name="The Broad Institute Genome Sequencing Center for Infectious Disease"/>
            <person name="Wu L."/>
            <person name="Ma J."/>
        </authorList>
    </citation>
    <scope>NUCLEOTIDE SEQUENCE [LARGE SCALE GENOMIC DNA]</scope>
    <source>
        <strain evidence="1 2">JCM 14306</strain>
    </source>
</reference>
<organism evidence="1 2">
    <name type="scientific">Kribbella alba</name>
    <dbReference type="NCBI Taxonomy" id="190197"/>
    <lineage>
        <taxon>Bacteria</taxon>
        <taxon>Bacillati</taxon>
        <taxon>Actinomycetota</taxon>
        <taxon>Actinomycetes</taxon>
        <taxon>Propionibacteriales</taxon>
        <taxon>Kribbellaceae</taxon>
        <taxon>Kribbella</taxon>
    </lineage>
</organism>
<keyword evidence="2" id="KW-1185">Reference proteome</keyword>
<protein>
    <submittedName>
        <fullName evidence="1">Uncharacterized protein</fullName>
    </submittedName>
</protein>
<evidence type="ECO:0000313" key="1">
    <source>
        <dbReference type="EMBL" id="GAA1662206.1"/>
    </source>
</evidence>
<comment type="caution">
    <text evidence="1">The sequence shown here is derived from an EMBL/GenBank/DDBJ whole genome shotgun (WGS) entry which is preliminary data.</text>
</comment>
<dbReference type="EMBL" id="BAAANE010000017">
    <property type="protein sequence ID" value="GAA1662206.1"/>
    <property type="molecule type" value="Genomic_DNA"/>
</dbReference>
<gene>
    <name evidence="1" type="ORF">GCM10009744_65000</name>
</gene>
<evidence type="ECO:0000313" key="2">
    <source>
        <dbReference type="Proteomes" id="UP001501319"/>
    </source>
</evidence>
<proteinExistence type="predicted"/>
<name>A0ABN2FYN4_9ACTN</name>
<dbReference type="Proteomes" id="UP001501319">
    <property type="component" value="Unassembled WGS sequence"/>
</dbReference>
<accession>A0ABN2FYN4</accession>
<sequence>MTGAMIDAARIDAALRVAAPCEARLAALRVIVDEALGVLPAPAGPVERDAAGWPILRPGCGARPLPDDGTAWERYDDPQAD</sequence>